<keyword evidence="2" id="KW-1185">Reference proteome</keyword>
<protein>
    <submittedName>
        <fullName evidence="1">Uncharacterized protein</fullName>
    </submittedName>
</protein>
<reference evidence="1" key="2">
    <citation type="submission" date="2021-07" db="EMBL/GenBank/DDBJ databases">
        <title>Giant CbK-like Caulobacter bacteriophages have genetically divergent genomes.</title>
        <authorList>
            <person name="Wilson K."/>
            <person name="Ely B."/>
        </authorList>
    </citation>
    <scope>NUCLEOTIDE SEQUENCE</scope>
</reference>
<evidence type="ECO:0000313" key="2">
    <source>
        <dbReference type="Proteomes" id="UP000259683"/>
    </source>
</evidence>
<evidence type="ECO:0000313" key="1">
    <source>
        <dbReference type="EMBL" id="AXQ69911.1"/>
    </source>
</evidence>
<dbReference type="Proteomes" id="UP000259683">
    <property type="component" value="Segment"/>
</dbReference>
<sequence length="78" mass="8764">MSQSTTPTHRLQITVRGYLMFEVFGSSPDDVMAQFAEAVRRKAKIGGWSDQAQHEIDSIKPEWIETISHGVTIDGEPF</sequence>
<name>A0A385EDG8_9CAUD</name>
<organism evidence="1 2">
    <name type="scientific">Caulobacter phage CcrSC</name>
    <dbReference type="NCBI Taxonomy" id="2283272"/>
    <lineage>
        <taxon>Viruses</taxon>
        <taxon>Duplodnaviria</taxon>
        <taxon>Heunggongvirae</taxon>
        <taxon>Uroviricota</taxon>
        <taxon>Caudoviricetes</taxon>
        <taxon>Jeanschmidtviridae</taxon>
        <taxon>Bertelyvirus</taxon>
        <taxon>Bertelyvirus SC</taxon>
    </lineage>
</organism>
<proteinExistence type="predicted"/>
<gene>
    <name evidence="1" type="ORF">CcrSC_gp329</name>
</gene>
<reference evidence="1" key="1">
    <citation type="submission" date="2018-07" db="EMBL/GenBank/DDBJ databases">
        <authorList>
            <person name="Wilson K.M."/>
            <person name="Ely B."/>
        </authorList>
    </citation>
    <scope>NUCLEOTIDE SEQUENCE</scope>
</reference>
<dbReference type="EMBL" id="MH588547">
    <property type="protein sequence ID" value="AXQ69911.1"/>
    <property type="molecule type" value="Genomic_DNA"/>
</dbReference>
<accession>A0A385EDG8</accession>